<sequence length="179" mass="20243">MSAIHPHQELIFDDEIHELPHLPHSNVLSKESNPIDISSSNGSEKGQVVIIGDDLNLSELLRDELIGSGFTVHSYSQVSQALRAIEELKPDAVVLDLVLKDGENDWEVIEKMRNHPHEKPYHYLLSDWHDDDADDRLNEPCDRHSDSTGCSKTRLVDFCAGKIFFSMFLLKARLHSCCA</sequence>
<evidence type="ECO:0000313" key="4">
    <source>
        <dbReference type="Proteomes" id="UP000282028"/>
    </source>
</evidence>
<dbReference type="PROSITE" id="PS50110">
    <property type="entry name" value="RESPONSE_REGULATORY"/>
    <property type="match status" value="1"/>
</dbReference>
<feature type="domain" description="Response regulatory" evidence="2">
    <location>
        <begin position="47"/>
        <end position="179"/>
    </location>
</feature>
<dbReference type="GO" id="GO:0000160">
    <property type="term" value="P:phosphorelay signal transduction system"/>
    <property type="evidence" value="ECO:0007669"/>
    <property type="project" value="InterPro"/>
</dbReference>
<name>A0A3M8C714_9BACL</name>
<evidence type="ECO:0000313" key="3">
    <source>
        <dbReference type="EMBL" id="RNB71197.1"/>
    </source>
</evidence>
<evidence type="ECO:0000256" key="1">
    <source>
        <dbReference type="PROSITE-ProRule" id="PRU00169"/>
    </source>
</evidence>
<protein>
    <submittedName>
        <fullName evidence="3">Response regulator</fullName>
    </submittedName>
</protein>
<reference evidence="3 4" key="1">
    <citation type="submission" date="2018-10" db="EMBL/GenBank/DDBJ databases">
        <title>Phylogenomics of Brevibacillus.</title>
        <authorList>
            <person name="Dunlap C."/>
        </authorList>
    </citation>
    <scope>NUCLEOTIDE SEQUENCE [LARGE SCALE GENOMIC DNA]</scope>
    <source>
        <strain evidence="3 4">JCM 12215</strain>
    </source>
</reference>
<dbReference type="InterPro" id="IPR011006">
    <property type="entry name" value="CheY-like_superfamily"/>
</dbReference>
<dbReference type="SUPFAM" id="SSF52172">
    <property type="entry name" value="CheY-like"/>
    <property type="match status" value="1"/>
</dbReference>
<gene>
    <name evidence="3" type="ORF">EDM52_16070</name>
</gene>
<comment type="caution">
    <text evidence="3">The sequence shown here is derived from an EMBL/GenBank/DDBJ whole genome shotgun (WGS) entry which is preliminary data.</text>
</comment>
<keyword evidence="4" id="KW-1185">Reference proteome</keyword>
<proteinExistence type="predicted"/>
<dbReference type="Gene3D" id="3.40.50.2300">
    <property type="match status" value="1"/>
</dbReference>
<dbReference type="InterPro" id="IPR001789">
    <property type="entry name" value="Sig_transdc_resp-reg_receiver"/>
</dbReference>
<dbReference type="EMBL" id="RHHR01000029">
    <property type="protein sequence ID" value="RNB71197.1"/>
    <property type="molecule type" value="Genomic_DNA"/>
</dbReference>
<evidence type="ECO:0000259" key="2">
    <source>
        <dbReference type="PROSITE" id="PS50110"/>
    </source>
</evidence>
<dbReference type="Proteomes" id="UP000282028">
    <property type="component" value="Unassembled WGS sequence"/>
</dbReference>
<feature type="modified residue" description="4-aspartylphosphate" evidence="1">
    <location>
        <position position="96"/>
    </location>
</feature>
<organism evidence="3 4">
    <name type="scientific">Brevibacillus invocatus</name>
    <dbReference type="NCBI Taxonomy" id="173959"/>
    <lineage>
        <taxon>Bacteria</taxon>
        <taxon>Bacillati</taxon>
        <taxon>Bacillota</taxon>
        <taxon>Bacilli</taxon>
        <taxon>Bacillales</taxon>
        <taxon>Paenibacillaceae</taxon>
        <taxon>Brevibacillus</taxon>
    </lineage>
</organism>
<dbReference type="AlphaFoldDB" id="A0A3M8C714"/>
<keyword evidence="1" id="KW-0597">Phosphoprotein</keyword>
<accession>A0A3M8C714</accession>